<dbReference type="KEGG" id="slb:AWJ20_1479"/>
<dbReference type="GeneID" id="30033285"/>
<dbReference type="PANTHER" id="PTHR35204">
    <property type="entry name" value="YALI0A21131P"/>
    <property type="match status" value="1"/>
</dbReference>
<sequence>MAAVMGRLGFYVVLACVVSAGFLYAGFGRDRELVLYPGVPWVPGSDPDDGGGAVWPVQVSWDGYKEQLEPVDWYNSSALFGTVNNALRRKGSDLNPVGVSFIPAVIPANTLLYHGTLHGKFPDNPEWIAMDPEFSYNFKNGLWRWRGKKLPAKKPDHDQDSEVDQNARGQNVRGQVVAESEHEQVSFDEQSLEDGFESDMEGDLGVTDQSQDASSLLTFITKKPLDKLILLDGASGAKSSFGEMDTQMLWSQMERSRWTRMQIRDERIMAKKICEWGRPYGLDGIIRLEISFEVIICDFHSPKIDLLSNVTYPNPYEFLGLPADHDSDYYSLLDEFTDSPSQALIRLLSQSAGYDHIKSGESHYNGDYRIELDYRHMITAINRTYLTPDTYLRRLDNITQEVQDGMIEDIAYALQHPIEPRLGNNWQLLTDTIVARLAPLLYTLNTTLAGHTGSSQSQSIDDLRALGVNLTTGTYNILRMYSDNTTGGANITDDALDSFVFQYSKPTYPLYSETDRLIWSAIYQVVRAIGHQLFSIFSLSKDIISTTYQNHELNQQLITELSRKIDVQSAELNRLLTDLNWSYYYQCSHKCREDELCMVPTWGPTPYHRWKTIDEHGQRRRVSYSDLQCIGLYDLVE</sequence>
<protein>
    <submittedName>
        <fullName evidence="2">Uncharacterized protein</fullName>
    </submittedName>
</protein>
<dbReference type="EMBL" id="CP014501">
    <property type="protein sequence ID" value="ANB13197.1"/>
    <property type="molecule type" value="Genomic_DNA"/>
</dbReference>
<dbReference type="OrthoDB" id="10261782at2759"/>
<gene>
    <name evidence="2" type="ORF">AWJ20_1479</name>
</gene>
<keyword evidence="3" id="KW-1185">Reference proteome</keyword>
<organism evidence="2 3">
    <name type="scientific">Sugiyamaella lignohabitans</name>
    <dbReference type="NCBI Taxonomy" id="796027"/>
    <lineage>
        <taxon>Eukaryota</taxon>
        <taxon>Fungi</taxon>
        <taxon>Dikarya</taxon>
        <taxon>Ascomycota</taxon>
        <taxon>Saccharomycotina</taxon>
        <taxon>Dipodascomycetes</taxon>
        <taxon>Dipodascales</taxon>
        <taxon>Trichomonascaceae</taxon>
        <taxon>Sugiyamaella</taxon>
    </lineage>
</organism>
<reference evidence="2 3" key="1">
    <citation type="submission" date="2016-02" db="EMBL/GenBank/DDBJ databases">
        <title>Complete genome sequence and transcriptome regulation of the pentose utilising yeast Sugiyamaella lignohabitans.</title>
        <authorList>
            <person name="Bellasio M."/>
            <person name="Peymann A."/>
            <person name="Valli M."/>
            <person name="Sipitzky M."/>
            <person name="Graf A."/>
            <person name="Sauer M."/>
            <person name="Marx H."/>
            <person name="Mattanovich D."/>
        </authorList>
    </citation>
    <scope>NUCLEOTIDE SEQUENCE [LARGE SCALE GENOMIC DNA]</scope>
    <source>
        <strain evidence="2 3">CBS 10342</strain>
    </source>
</reference>
<evidence type="ECO:0000313" key="2">
    <source>
        <dbReference type="EMBL" id="ANB13197.1"/>
    </source>
</evidence>
<dbReference type="AlphaFoldDB" id="A0A161HK11"/>
<proteinExistence type="predicted"/>
<dbReference type="PANTHER" id="PTHR35204:SF1">
    <property type="entry name" value="ENTEROTOXIN"/>
    <property type="match status" value="1"/>
</dbReference>
<dbReference type="InterPro" id="IPR038921">
    <property type="entry name" value="YOR389W-like"/>
</dbReference>
<evidence type="ECO:0000256" key="1">
    <source>
        <dbReference type="SAM" id="MobiDB-lite"/>
    </source>
</evidence>
<name>A0A161HK11_9ASCO</name>
<evidence type="ECO:0000313" key="3">
    <source>
        <dbReference type="Proteomes" id="UP000189580"/>
    </source>
</evidence>
<feature type="region of interest" description="Disordered" evidence="1">
    <location>
        <begin position="150"/>
        <end position="190"/>
    </location>
</feature>
<dbReference type="RefSeq" id="XP_018735674.1">
    <property type="nucleotide sequence ID" value="XM_018878362.1"/>
</dbReference>
<dbReference type="Proteomes" id="UP000189580">
    <property type="component" value="Chromosome a"/>
</dbReference>
<accession>A0A161HK11</accession>